<proteinExistence type="predicted"/>
<feature type="domain" description="Trafficking protein particle complex subunit 13 N-terminal" evidence="2">
    <location>
        <begin position="9"/>
        <end position="190"/>
    </location>
</feature>
<evidence type="ECO:0000256" key="1">
    <source>
        <dbReference type="SAM" id="MobiDB-lite"/>
    </source>
</evidence>
<sequence>MASPNGPAHLLSLKVMRVSRPELASAWQPFYSSSPSFSVHSSASILSLQGSTPLPGHPKTLRDLTCTSELLTLPSSFGSIQLGETFSSCFCINNETEVGIEVTQAKVEMQTVTTKVVLFEMEGASSILSGGDTIECVIHHEIKELGQHVLACTVTYRLPPNSRSVPVPGASENVTDLGLQTFRKFYKFVVANPLSVKTKVHSLRSPSAILCATEREKIFLEVHIQNVTQDAIYFERMRLECTDDWEAVDGNSIYAEDEKETSIFSGSMGLIQPQDIRQYVYILIPKNLELTPPVYPSGSTIPLGRLDISWRSCFGEPALPPHLKRTTSTSSPSRPHSPSVSQSNRSGTPPLVPRPGSPATNRASISSTIQPQSAQTQPVARITSIVDLDVQLLVRHIPRNSITVEKEFSIAFTIIMTSGIVSGTKECVRRKVILAIQHLRPRKVLPPVISTLVAPEAISPRVPSSGFSTPLSTTTTFNYALAHQKILAASSQPSMQESVLSHEIDTADGHAIVLPPCFEGVDELKSSTSSAVSFIGPSVVFLPVIEMNFANTQNNGEGSHQVQVAQEFELPFVASRTGFSTIGGIRILLVNDHLLQSVEEEDEDSKPKPKCATILKEYDVIGEVWVPR</sequence>
<dbReference type="PANTHER" id="PTHR13134:SF3">
    <property type="entry name" value="TRAFFICKING PROTEIN PARTICLE COMPLEX SUBUNIT 13"/>
    <property type="match status" value="1"/>
</dbReference>
<dbReference type="GO" id="GO:1990072">
    <property type="term" value="C:TRAPPIII protein complex"/>
    <property type="evidence" value="ECO:0007669"/>
    <property type="project" value="TreeGrafter"/>
</dbReference>
<gene>
    <name evidence="4" type="ORF">BDN70DRAFT_226892</name>
</gene>
<dbReference type="OrthoDB" id="10250284at2759"/>
<feature type="compositionally biased region" description="Polar residues" evidence="1">
    <location>
        <begin position="358"/>
        <end position="376"/>
    </location>
</feature>
<feature type="domain" description="Trafficking protein particle complex subunit 13 middle" evidence="3">
    <location>
        <begin position="194"/>
        <end position="318"/>
    </location>
</feature>
<organism evidence="4 5">
    <name type="scientific">Pholiota conissans</name>
    <dbReference type="NCBI Taxonomy" id="109636"/>
    <lineage>
        <taxon>Eukaryota</taxon>
        <taxon>Fungi</taxon>
        <taxon>Dikarya</taxon>
        <taxon>Basidiomycota</taxon>
        <taxon>Agaricomycotina</taxon>
        <taxon>Agaricomycetes</taxon>
        <taxon>Agaricomycetidae</taxon>
        <taxon>Agaricales</taxon>
        <taxon>Agaricineae</taxon>
        <taxon>Strophariaceae</taxon>
        <taxon>Pholiota</taxon>
    </lineage>
</organism>
<dbReference type="InterPro" id="IPR055427">
    <property type="entry name" value="TRAPPC13_N"/>
</dbReference>
<evidence type="ECO:0000313" key="4">
    <source>
        <dbReference type="EMBL" id="KAF9475679.1"/>
    </source>
</evidence>
<dbReference type="Proteomes" id="UP000807469">
    <property type="component" value="Unassembled WGS sequence"/>
</dbReference>
<name>A0A9P5YW65_9AGAR</name>
<dbReference type="Pfam" id="PF23647">
    <property type="entry name" value="TRAPPC13_M"/>
    <property type="match status" value="1"/>
</dbReference>
<comment type="caution">
    <text evidence="4">The sequence shown here is derived from an EMBL/GenBank/DDBJ whole genome shotgun (WGS) entry which is preliminary data.</text>
</comment>
<feature type="compositionally biased region" description="Low complexity" evidence="1">
    <location>
        <begin position="326"/>
        <end position="343"/>
    </location>
</feature>
<dbReference type="AlphaFoldDB" id="A0A9P5YW65"/>
<accession>A0A9P5YW65</accession>
<evidence type="ECO:0000259" key="2">
    <source>
        <dbReference type="Pfam" id="PF06159"/>
    </source>
</evidence>
<evidence type="ECO:0000313" key="5">
    <source>
        <dbReference type="Proteomes" id="UP000807469"/>
    </source>
</evidence>
<protein>
    <submittedName>
        <fullName evidence="4">DUF974-domain-containing protein</fullName>
    </submittedName>
</protein>
<reference evidence="4" key="1">
    <citation type="submission" date="2020-11" db="EMBL/GenBank/DDBJ databases">
        <authorList>
            <consortium name="DOE Joint Genome Institute"/>
            <person name="Ahrendt S."/>
            <person name="Riley R."/>
            <person name="Andreopoulos W."/>
            <person name="Labutti K."/>
            <person name="Pangilinan J."/>
            <person name="Ruiz-Duenas F.J."/>
            <person name="Barrasa J.M."/>
            <person name="Sanchez-Garcia M."/>
            <person name="Camarero S."/>
            <person name="Miyauchi S."/>
            <person name="Serrano A."/>
            <person name="Linde D."/>
            <person name="Babiker R."/>
            <person name="Drula E."/>
            <person name="Ayuso-Fernandez I."/>
            <person name="Pacheco R."/>
            <person name="Padilla G."/>
            <person name="Ferreira P."/>
            <person name="Barriuso J."/>
            <person name="Kellner H."/>
            <person name="Castanera R."/>
            <person name="Alfaro M."/>
            <person name="Ramirez L."/>
            <person name="Pisabarro A.G."/>
            <person name="Kuo A."/>
            <person name="Tritt A."/>
            <person name="Lipzen A."/>
            <person name="He G."/>
            <person name="Yan M."/>
            <person name="Ng V."/>
            <person name="Cullen D."/>
            <person name="Martin F."/>
            <person name="Rosso M.-N."/>
            <person name="Henrissat B."/>
            <person name="Hibbett D."/>
            <person name="Martinez A.T."/>
            <person name="Grigoriev I.V."/>
        </authorList>
    </citation>
    <scope>NUCLEOTIDE SEQUENCE</scope>
    <source>
        <strain evidence="4">CIRM-BRFM 674</strain>
    </source>
</reference>
<feature type="region of interest" description="Disordered" evidence="1">
    <location>
        <begin position="321"/>
        <end position="376"/>
    </location>
</feature>
<dbReference type="InterPro" id="IPR055429">
    <property type="entry name" value="TRAPPC13_M"/>
</dbReference>
<dbReference type="InterPro" id="IPR010378">
    <property type="entry name" value="TRAPPC13"/>
</dbReference>
<dbReference type="EMBL" id="MU155323">
    <property type="protein sequence ID" value="KAF9475679.1"/>
    <property type="molecule type" value="Genomic_DNA"/>
</dbReference>
<keyword evidence="5" id="KW-1185">Reference proteome</keyword>
<dbReference type="Pfam" id="PF06159">
    <property type="entry name" value="TRAPPC13_N"/>
    <property type="match status" value="1"/>
</dbReference>
<evidence type="ECO:0000259" key="3">
    <source>
        <dbReference type="Pfam" id="PF23647"/>
    </source>
</evidence>
<dbReference type="PANTHER" id="PTHR13134">
    <property type="entry name" value="TRAFFICKING PROTEIN PARTICLE COMPLEX SUBUNIT 13"/>
    <property type="match status" value="1"/>
</dbReference>